<dbReference type="InterPro" id="IPR036890">
    <property type="entry name" value="HATPase_C_sf"/>
</dbReference>
<dbReference type="Gene3D" id="1.25.40.10">
    <property type="entry name" value="Tetratricopeptide repeat domain"/>
    <property type="match status" value="1"/>
</dbReference>
<accession>A0A4S3M181</accession>
<dbReference type="GO" id="GO:0005524">
    <property type="term" value="F:ATP binding"/>
    <property type="evidence" value="ECO:0007669"/>
    <property type="project" value="UniProtKB-KW"/>
</dbReference>
<dbReference type="AlphaFoldDB" id="A0A4S3M181"/>
<dbReference type="Gene3D" id="3.30.450.20">
    <property type="entry name" value="PAS domain"/>
    <property type="match status" value="1"/>
</dbReference>
<evidence type="ECO:0000313" key="12">
    <source>
        <dbReference type="EMBL" id="THD67773.1"/>
    </source>
</evidence>
<dbReference type="SUPFAM" id="SSF48452">
    <property type="entry name" value="TPR-like"/>
    <property type="match status" value="1"/>
</dbReference>
<dbReference type="Pfam" id="PF07568">
    <property type="entry name" value="HisKA_2"/>
    <property type="match status" value="1"/>
</dbReference>
<keyword evidence="8" id="KW-0175">Coiled coil</keyword>
<gene>
    <name evidence="12" type="ORF">E7Z59_08980</name>
</gene>
<dbReference type="InterPro" id="IPR011990">
    <property type="entry name" value="TPR-like_helical_dom_sf"/>
</dbReference>
<evidence type="ECO:0000259" key="11">
    <source>
        <dbReference type="PROSITE" id="PS50109"/>
    </source>
</evidence>
<dbReference type="Gene3D" id="3.30.565.10">
    <property type="entry name" value="Histidine kinase-like ATPase, C-terminal domain"/>
    <property type="match status" value="1"/>
</dbReference>
<dbReference type="OrthoDB" id="9767435at2"/>
<dbReference type="InterPro" id="IPR003594">
    <property type="entry name" value="HATPase_dom"/>
</dbReference>
<comment type="caution">
    <text evidence="12">The sequence shown here is derived from an EMBL/GenBank/DDBJ whole genome shotgun (WGS) entry which is preliminary data.</text>
</comment>
<keyword evidence="10" id="KW-0732">Signal</keyword>
<dbReference type="EMBL" id="SSMC01000002">
    <property type="protein sequence ID" value="THD67773.1"/>
    <property type="molecule type" value="Genomic_DNA"/>
</dbReference>
<dbReference type="InterPro" id="IPR005467">
    <property type="entry name" value="His_kinase_dom"/>
</dbReference>
<feature type="coiled-coil region" evidence="8">
    <location>
        <begin position="378"/>
        <end position="408"/>
    </location>
</feature>
<evidence type="ECO:0000256" key="2">
    <source>
        <dbReference type="ARBA" id="ARBA00012438"/>
    </source>
</evidence>
<dbReference type="GO" id="GO:0004673">
    <property type="term" value="F:protein histidine kinase activity"/>
    <property type="evidence" value="ECO:0007669"/>
    <property type="project" value="UniProtKB-EC"/>
</dbReference>
<keyword evidence="5" id="KW-0547">Nucleotide-binding</keyword>
<reference evidence="12 13" key="1">
    <citation type="submission" date="2019-04" db="EMBL/GenBank/DDBJ databases">
        <title>Draft genome sequence of Robertkochia marina CC-AMO-30D.</title>
        <authorList>
            <person name="Hameed A."/>
            <person name="Lin S.-Y."/>
            <person name="Shahina M."/>
            <person name="Lai W.-A."/>
            <person name="Young C.-C."/>
        </authorList>
    </citation>
    <scope>NUCLEOTIDE SEQUENCE [LARGE SCALE GENOMIC DNA]</scope>
    <source>
        <strain evidence="12 13">CC-AMO-30D</strain>
    </source>
</reference>
<evidence type="ECO:0000256" key="8">
    <source>
        <dbReference type="SAM" id="Coils"/>
    </source>
</evidence>
<keyword evidence="9" id="KW-1133">Transmembrane helix</keyword>
<name>A0A4S3M181_9FLAO</name>
<evidence type="ECO:0000256" key="1">
    <source>
        <dbReference type="ARBA" id="ARBA00000085"/>
    </source>
</evidence>
<dbReference type="SMART" id="SM00387">
    <property type="entry name" value="HATPase_c"/>
    <property type="match status" value="1"/>
</dbReference>
<keyword evidence="3" id="KW-0597">Phosphoprotein</keyword>
<comment type="catalytic activity">
    <reaction evidence="1">
        <text>ATP + protein L-histidine = ADP + protein N-phospho-L-histidine.</text>
        <dbReference type="EC" id="2.7.13.3"/>
    </reaction>
</comment>
<dbReference type="Proteomes" id="UP000305939">
    <property type="component" value="Unassembled WGS sequence"/>
</dbReference>
<dbReference type="SUPFAM" id="SSF55874">
    <property type="entry name" value="ATPase domain of HSP90 chaperone/DNA topoisomerase II/histidine kinase"/>
    <property type="match status" value="1"/>
</dbReference>
<evidence type="ECO:0000256" key="7">
    <source>
        <dbReference type="ARBA" id="ARBA00022840"/>
    </source>
</evidence>
<dbReference type="InterPro" id="IPR011495">
    <property type="entry name" value="Sig_transdc_His_kin_sub2_dim/P"/>
</dbReference>
<evidence type="ECO:0000256" key="5">
    <source>
        <dbReference type="ARBA" id="ARBA00022741"/>
    </source>
</evidence>
<proteinExistence type="predicted"/>
<evidence type="ECO:0000256" key="4">
    <source>
        <dbReference type="ARBA" id="ARBA00022679"/>
    </source>
</evidence>
<feature type="signal peptide" evidence="10">
    <location>
        <begin position="1"/>
        <end position="25"/>
    </location>
</feature>
<feature type="transmembrane region" description="Helical" evidence="9">
    <location>
        <begin position="408"/>
        <end position="431"/>
    </location>
</feature>
<keyword evidence="9" id="KW-0812">Transmembrane</keyword>
<dbReference type="Pfam" id="PF02518">
    <property type="entry name" value="HATPase_c"/>
    <property type="match status" value="1"/>
</dbReference>
<keyword evidence="13" id="KW-1185">Reference proteome</keyword>
<evidence type="ECO:0000313" key="13">
    <source>
        <dbReference type="Proteomes" id="UP000305939"/>
    </source>
</evidence>
<evidence type="ECO:0000256" key="6">
    <source>
        <dbReference type="ARBA" id="ARBA00022777"/>
    </source>
</evidence>
<protein>
    <recommendedName>
        <fullName evidence="2">histidine kinase</fullName>
        <ecNumber evidence="2">2.7.13.3</ecNumber>
    </recommendedName>
</protein>
<dbReference type="EC" id="2.7.13.3" evidence="2"/>
<keyword evidence="7" id="KW-0067">ATP-binding</keyword>
<dbReference type="RefSeq" id="WP_136335978.1">
    <property type="nucleotide sequence ID" value="NZ_QXMP01000014.1"/>
</dbReference>
<keyword evidence="6 12" id="KW-0418">Kinase</keyword>
<feature type="chain" id="PRO_5020919063" description="histidine kinase" evidence="10">
    <location>
        <begin position="26"/>
        <end position="651"/>
    </location>
</feature>
<dbReference type="PROSITE" id="PS50109">
    <property type="entry name" value="HIS_KIN"/>
    <property type="match status" value="1"/>
</dbReference>
<evidence type="ECO:0000256" key="10">
    <source>
        <dbReference type="SAM" id="SignalP"/>
    </source>
</evidence>
<dbReference type="PANTHER" id="PTHR41523:SF8">
    <property type="entry name" value="ETHYLENE RESPONSE SENSOR PROTEIN"/>
    <property type="match status" value="1"/>
</dbReference>
<keyword evidence="9" id="KW-0472">Membrane</keyword>
<feature type="domain" description="Histidine kinase" evidence="11">
    <location>
        <begin position="460"/>
        <end position="651"/>
    </location>
</feature>
<sequence length="651" mass="75216">MRKKLLHTKFIGFLLCLLLSWPLLAQSEPRDAYSAFMQSEDVEARFDVFFDMDQRYVGITAYRWKEKIEDIIKRINTAEDPYSKPYYETMLCRLYYDMGDFEKGAYLADKLLEDGANLDVKVKRTLLRVADRIYAEMLLYDKQLKVRKEQEKLAEKVELYSVYANLGLYRQALFDYEIRNPYDSIAKKGNFALAKYYKDRADFKRLDGGLPLSAIKEYESALSLIEDYINIQGISSEAEFREALFLGGQIHGGIGKCKLALGEYRKAISYLEEGVSSGKFYEQGKFPYHTSEYWTDLAECYLKDSNYEIAKLYLDSIESVGKLAPSNKMRFYHLKADYFLGTERPVMAASYLNRYSKGRDSIEKSVMGKQLLGQFVAFDIDQQTKLKLEKQKQDLERNKNEILEREKIIYLSIVALLFSLLCVVALIVAYLKSVKNKKLIENQKQIIEDSLIEKDSLLKEIHHRVKNNLQMVSSLLSLQSKNTRSRAAINALEEGQSRVKAMALIHQKLYQNDDLSVIEMQEYIESLVASIHSVFKKEGYQTNIHIDAEQTRLDVDRAIPIGLILNELVSNSFKYAFAENKEGNIYIRLQSDGEEYSFEYKDDGKGLPDDFEQTSVGSMGLRLIRRLANQLRSNLQIDTQAAGARFWFNFG</sequence>
<evidence type="ECO:0000256" key="9">
    <source>
        <dbReference type="SAM" id="Phobius"/>
    </source>
</evidence>
<dbReference type="PANTHER" id="PTHR41523">
    <property type="entry name" value="TWO-COMPONENT SYSTEM SENSOR PROTEIN"/>
    <property type="match status" value="1"/>
</dbReference>
<organism evidence="12 13">
    <name type="scientific">Robertkochia marina</name>
    <dbReference type="NCBI Taxonomy" id="1227945"/>
    <lineage>
        <taxon>Bacteria</taxon>
        <taxon>Pseudomonadati</taxon>
        <taxon>Bacteroidota</taxon>
        <taxon>Flavobacteriia</taxon>
        <taxon>Flavobacteriales</taxon>
        <taxon>Flavobacteriaceae</taxon>
        <taxon>Robertkochia</taxon>
    </lineage>
</organism>
<keyword evidence="4" id="KW-0808">Transferase</keyword>
<evidence type="ECO:0000256" key="3">
    <source>
        <dbReference type="ARBA" id="ARBA00022553"/>
    </source>
</evidence>